<proteinExistence type="inferred from homology"/>
<keyword evidence="2" id="KW-0677">Repeat</keyword>
<evidence type="ECO:0000256" key="9">
    <source>
        <dbReference type="ARBA" id="ARBA00030397"/>
    </source>
</evidence>
<evidence type="ECO:0000256" key="12">
    <source>
        <dbReference type="PIRSR" id="PIRSR037250-52"/>
    </source>
</evidence>
<dbReference type="GO" id="GO:0015979">
    <property type="term" value="P:photosynthesis"/>
    <property type="evidence" value="ECO:0007669"/>
    <property type="project" value="UniProtKB-KW"/>
</dbReference>
<dbReference type="GO" id="GO:0046872">
    <property type="term" value="F:metal ion binding"/>
    <property type="evidence" value="ECO:0007669"/>
    <property type="project" value="UniProtKB-KW"/>
</dbReference>
<keyword evidence="11" id="KW-0479">Metal-binding</keyword>
<dbReference type="PIRSF" id="PIRSF037250">
    <property type="entry name" value="CcmM"/>
    <property type="match status" value="1"/>
</dbReference>
<evidence type="ECO:0000256" key="2">
    <source>
        <dbReference type="ARBA" id="ARBA00022737"/>
    </source>
</evidence>
<feature type="compositionally biased region" description="Polar residues" evidence="14">
    <location>
        <begin position="553"/>
        <end position="577"/>
    </location>
</feature>
<keyword evidence="8" id="KW-1283">Bacterial microcompartment</keyword>
<feature type="disulfide bond" evidence="12">
    <location>
        <begin position="194"/>
        <end position="200"/>
    </location>
</feature>
<dbReference type="Gene3D" id="2.160.10.10">
    <property type="entry name" value="Hexapeptide repeat proteins"/>
    <property type="match status" value="1"/>
</dbReference>
<organism evidence="16 17">
    <name type="scientific">Stenomitos frigidus ULC18</name>
    <dbReference type="NCBI Taxonomy" id="2107698"/>
    <lineage>
        <taxon>Bacteria</taxon>
        <taxon>Bacillati</taxon>
        <taxon>Cyanobacteriota</taxon>
        <taxon>Cyanophyceae</taxon>
        <taxon>Leptolyngbyales</taxon>
        <taxon>Leptolyngbyaceae</taxon>
        <taxon>Stenomitos</taxon>
    </lineage>
</organism>
<feature type="binding site" description="in other chain" evidence="11">
    <location>
        <position position="75"/>
    </location>
    <ligand>
        <name>Zn(2+)</name>
        <dbReference type="ChEBI" id="CHEBI:29105"/>
        <note>ligand shared between two neighboring subunits</note>
    </ligand>
</feature>
<evidence type="ECO:0000259" key="15">
    <source>
        <dbReference type="SMART" id="SM00961"/>
    </source>
</evidence>
<evidence type="ECO:0000256" key="13">
    <source>
        <dbReference type="PIRSR" id="PIRSR037250-53"/>
    </source>
</evidence>
<evidence type="ECO:0000313" key="17">
    <source>
        <dbReference type="Proteomes" id="UP000239576"/>
    </source>
</evidence>
<dbReference type="GO" id="GO:0015977">
    <property type="term" value="P:carbon fixation"/>
    <property type="evidence" value="ECO:0007669"/>
    <property type="project" value="UniProtKB-KW"/>
</dbReference>
<feature type="region of interest" description="Disordered" evidence="14">
    <location>
        <begin position="307"/>
        <end position="344"/>
    </location>
</feature>
<evidence type="ECO:0000256" key="3">
    <source>
        <dbReference type="ARBA" id="ARBA00023300"/>
    </source>
</evidence>
<comment type="caution">
    <text evidence="16">The sequence shown here is derived from an EMBL/GenBank/DDBJ whole genome shotgun (WGS) entry which is preliminary data.</text>
</comment>
<evidence type="ECO:0000256" key="1">
    <source>
        <dbReference type="ARBA" id="ARBA00022531"/>
    </source>
</evidence>
<comment type="similarity">
    <text evidence="5">Belongs to the gamma-class carbonic anhydrase family.</text>
</comment>
<keyword evidence="17" id="KW-1185">Reference proteome</keyword>
<evidence type="ECO:0000256" key="8">
    <source>
        <dbReference type="ARBA" id="ARBA00024446"/>
    </source>
</evidence>
<feature type="disulfide bond" evidence="13">
    <location>
        <begin position="261"/>
        <end position="279"/>
    </location>
</feature>
<evidence type="ECO:0000256" key="14">
    <source>
        <dbReference type="SAM" id="MobiDB-lite"/>
    </source>
</evidence>
<keyword evidence="3" id="KW-0120">Carbon dioxide fixation</keyword>
<feature type="domain" description="Ribulose bisphosphate carboxylase small subunit" evidence="15">
    <location>
        <begin position="572"/>
        <end position="665"/>
    </location>
</feature>
<comment type="subcellular location">
    <subcellularLocation>
        <location evidence="4">Carboxysome</location>
    </subcellularLocation>
</comment>
<dbReference type="Gene3D" id="3.30.190.10">
    <property type="entry name" value="Ribulose bisphosphate carboxylase, small subunit"/>
    <property type="match status" value="5"/>
</dbReference>
<keyword evidence="11" id="KW-0862">Zinc</keyword>
<dbReference type="RefSeq" id="WP_106256499.1">
    <property type="nucleotide sequence ID" value="NZ_CAWNSW010000157.1"/>
</dbReference>
<feature type="domain" description="Ribulose bisphosphate carboxylase small subunit" evidence="15">
    <location>
        <begin position="214"/>
        <end position="309"/>
    </location>
</feature>
<dbReference type="InterPro" id="IPR011004">
    <property type="entry name" value="Trimer_LpxA-like_sf"/>
</dbReference>
<feature type="disulfide bond" evidence="13">
    <location>
        <begin position="382"/>
        <end position="400"/>
    </location>
</feature>
<dbReference type="EMBL" id="PVWK01000063">
    <property type="protein sequence ID" value="PSB29275.1"/>
    <property type="molecule type" value="Genomic_DNA"/>
</dbReference>
<dbReference type="SUPFAM" id="SSF55239">
    <property type="entry name" value="RuBisCO, small subunit"/>
    <property type="match status" value="5"/>
</dbReference>
<feature type="compositionally biased region" description="Polar residues" evidence="14">
    <location>
        <begin position="307"/>
        <end position="316"/>
    </location>
</feature>
<dbReference type="SMART" id="SM00961">
    <property type="entry name" value="RuBisCO_small"/>
    <property type="match status" value="5"/>
</dbReference>
<reference evidence="16 17" key="2">
    <citation type="submission" date="2018-03" db="EMBL/GenBank/DDBJ databases">
        <title>The ancient ancestry and fast evolution of plastids.</title>
        <authorList>
            <person name="Moore K.R."/>
            <person name="Magnabosco C."/>
            <person name="Momper L."/>
            <person name="Gold D.A."/>
            <person name="Bosak T."/>
            <person name="Fournier G.P."/>
        </authorList>
    </citation>
    <scope>NUCLEOTIDE SEQUENCE [LARGE SCALE GENOMIC DNA]</scope>
    <source>
        <strain evidence="16 17">ULC18</strain>
    </source>
</reference>
<evidence type="ECO:0000256" key="4">
    <source>
        <dbReference type="ARBA" id="ARBA00023587"/>
    </source>
</evidence>
<dbReference type="PANTHER" id="PTHR43360">
    <property type="entry name" value="CARBON DIOXIDE CONCENTRATING MECHANISM PROTEIN CCMM"/>
    <property type="match status" value="1"/>
</dbReference>
<evidence type="ECO:0000256" key="11">
    <source>
        <dbReference type="PIRSR" id="PIRSR037250-51"/>
    </source>
</evidence>
<name>A0A2T1E9A9_9CYAN</name>
<evidence type="ECO:0000256" key="10">
    <source>
        <dbReference type="PIRSR" id="PIRSR037250-50"/>
    </source>
</evidence>
<feature type="domain" description="Ribulose bisphosphate carboxylase small subunit" evidence="15">
    <location>
        <begin position="456"/>
        <end position="549"/>
    </location>
</feature>
<dbReference type="Pfam" id="PF00101">
    <property type="entry name" value="RuBisCO_small"/>
    <property type="match status" value="5"/>
</dbReference>
<dbReference type="CDD" id="cd00710">
    <property type="entry name" value="LbH_gamma_CA"/>
    <property type="match status" value="1"/>
</dbReference>
<feature type="compositionally biased region" description="Low complexity" evidence="14">
    <location>
        <begin position="669"/>
        <end position="697"/>
    </location>
</feature>
<feature type="region of interest" description="Disordered" evidence="14">
    <location>
        <begin position="669"/>
        <end position="700"/>
    </location>
</feature>
<dbReference type="AlphaFoldDB" id="A0A2T1E9A9"/>
<evidence type="ECO:0000256" key="5">
    <source>
        <dbReference type="ARBA" id="ARBA00023595"/>
    </source>
</evidence>
<dbReference type="PANTHER" id="PTHR43360:SF1">
    <property type="entry name" value="CARBOXYSOME ASSEMBLY PROTEIN CCMM"/>
    <property type="match status" value="1"/>
</dbReference>
<dbReference type="CDD" id="cd00307">
    <property type="entry name" value="RuBisCO_small_like"/>
    <property type="match status" value="4"/>
</dbReference>
<dbReference type="Proteomes" id="UP000239576">
    <property type="component" value="Unassembled WGS sequence"/>
</dbReference>
<protein>
    <recommendedName>
        <fullName evidence="6">Carboxysome assembly protein CcmM</fullName>
    </recommendedName>
    <alternativeName>
        <fullName evidence="9">Carbon dioxide concentrating mechanism protein CcmM</fullName>
    </alternativeName>
</protein>
<feature type="domain" description="Ribulose bisphosphate carboxylase small subunit" evidence="15">
    <location>
        <begin position="337"/>
        <end position="430"/>
    </location>
</feature>
<keyword evidence="7" id="KW-1282">Carboxysome</keyword>
<dbReference type="GO" id="GO:0043886">
    <property type="term" value="F:structural constituent of carboxysome shell"/>
    <property type="evidence" value="ECO:0007669"/>
    <property type="project" value="InterPro"/>
</dbReference>
<accession>A0A2T1E9A9</accession>
<dbReference type="InterPro" id="IPR000894">
    <property type="entry name" value="RuBisCO_ssu_dom"/>
</dbReference>
<gene>
    <name evidence="16" type="ORF">C7B82_11835</name>
</gene>
<dbReference type="OrthoDB" id="9803036at2"/>
<evidence type="ECO:0000313" key="16">
    <source>
        <dbReference type="EMBL" id="PSB29275.1"/>
    </source>
</evidence>
<keyword evidence="12" id="KW-1015">Disulfide bond</keyword>
<evidence type="ECO:0000256" key="7">
    <source>
        <dbReference type="ARBA" id="ARBA00023669"/>
    </source>
</evidence>
<dbReference type="InterPro" id="IPR052265">
    <property type="entry name" value="Gamma-CA"/>
</dbReference>
<dbReference type="InterPro" id="IPR047223">
    <property type="entry name" value="CA_gamma_LbH"/>
</dbReference>
<dbReference type="InterPro" id="IPR017156">
    <property type="entry name" value="CcmM"/>
</dbReference>
<feature type="active site" description="Proton donor/acceptor" evidence="10">
    <location>
        <position position="56"/>
    </location>
</feature>
<reference evidence="17" key="1">
    <citation type="submission" date="2018-02" db="EMBL/GenBank/DDBJ databases">
        <authorList>
            <person name="Moore K."/>
            <person name="Momper L."/>
        </authorList>
    </citation>
    <scope>NUCLEOTIDE SEQUENCE [LARGE SCALE GENOMIC DNA]</scope>
    <source>
        <strain evidence="17">ULC18</strain>
    </source>
</reference>
<feature type="binding site" evidence="11">
    <location>
        <position position="102"/>
    </location>
    <ligand>
        <name>Zn(2+)</name>
        <dbReference type="ChEBI" id="CHEBI:29105"/>
        <note>ligand shared between two neighboring subunits</note>
    </ligand>
</feature>
<evidence type="ECO:0000256" key="6">
    <source>
        <dbReference type="ARBA" id="ARBA00023636"/>
    </source>
</evidence>
<feature type="binding site" description="in other chain" evidence="11">
    <location>
        <position position="107"/>
    </location>
    <ligand>
        <name>Zn(2+)</name>
        <dbReference type="ChEBI" id="CHEBI:29105"/>
        <note>ligand shared between two neighboring subunits</note>
    </ligand>
</feature>
<dbReference type="InterPro" id="IPR036385">
    <property type="entry name" value="RuBisCO_ssu_sf"/>
</dbReference>
<dbReference type="SUPFAM" id="SSF51161">
    <property type="entry name" value="Trimeric LpxA-like enzymes"/>
    <property type="match status" value="1"/>
</dbReference>
<keyword evidence="1" id="KW-0602">Photosynthesis</keyword>
<feature type="domain" description="Ribulose bisphosphate carboxylase small subunit" evidence="15">
    <location>
        <begin position="696"/>
        <end position="788"/>
    </location>
</feature>
<dbReference type="GO" id="GO:0031470">
    <property type="term" value="C:carboxysome"/>
    <property type="evidence" value="ECO:0007669"/>
    <property type="project" value="UniProtKB-SubCell"/>
</dbReference>
<feature type="region of interest" description="Disordered" evidence="14">
    <location>
        <begin position="552"/>
        <end position="577"/>
    </location>
</feature>
<sequence>MVARSSAAPPTPWSKSLTIPKIDETAYVHSFSNIIGDVRIGAKVLIAPGTSIRADEGSPFHIGKGTNVQDGVVVHGLERGRVIGDDNQSYSVWIGDNASITHMALIHGPAYVGDDCFIGFRSTIFNARVGQGSIVMMHALIQDVEIPPGKYVASGSVITNQQQADRLPNVQAGDVKFATHVVGINDALRSGYHCADNVSCIASVRDEMTRAYESSELVNSANTRLSTEVVQQVRQLLAQNYRIGTEHADVRRFQSASWTSCEPIQATRESEVLAALGACLDEHSKEYVRLIGIDPAAKRRVLETIIQRPNTRTGDQTKAAPATDTSGAERAHSSAGNASPAQGNHLDQGALAQVQQWLNQGYQIGSEYADKRRFQTSSWQSCGAITAKRDVDVLAALERCASEHSGEYVRLVGIDPQAKRRVGELIIQRPGTPFTASTQSTSSGSAATYGYTGSGSGHTPATTGLSQEAIAQVRQLLAQGHQIGSEHADKRRFQTSSWQGCGAIDAKREADVIAALEHCLAEHSGEYVRLIGIDRQAKRRIAELIIQRPGTVHQPSGQASTVAPTGSFGSQPGSAATTGSLSAEAIAQVRQLLAQGHQIGSEHADKRRFQTSSWQGCGAIDAKREADVIAALEHCLAEHSGEYVRLIGVDREAKRRVAELIIQRPGVAPVPQSSAASSSSFGPSNGGSSSSYAPSSSYTPATNLSQEAVEHVRRALAQGYQISTEYADERRFKTSSWQTGGVIQAKREAEVLAALEAAVAENSRAYVRLVGTDPHAKKRVLETTIKRPSK</sequence>